<dbReference type="InterPro" id="IPR006359">
    <property type="entry name" value="Tscrpt_elong_fac_GreA"/>
</dbReference>
<dbReference type="AlphaFoldDB" id="A0A5C8NI49"/>
<dbReference type="Pfam" id="PF01272">
    <property type="entry name" value="GreA_GreB"/>
    <property type="match status" value="1"/>
</dbReference>
<evidence type="ECO:0000256" key="7">
    <source>
        <dbReference type="ARBA" id="ARBA00030776"/>
    </source>
</evidence>
<proteinExistence type="inferred from homology"/>
<feature type="domain" description="Transcription elongation factor GreA/GreB C-terminal" evidence="10">
    <location>
        <begin position="79"/>
        <end position="153"/>
    </location>
</feature>
<dbReference type="Pfam" id="PF03449">
    <property type="entry name" value="GreA_GreB_N"/>
    <property type="match status" value="1"/>
</dbReference>
<dbReference type="NCBIfam" id="TIGR01462">
    <property type="entry name" value="greA"/>
    <property type="match status" value="1"/>
</dbReference>
<dbReference type="FunFam" id="1.10.287.180:FF:000001">
    <property type="entry name" value="Transcription elongation factor GreA"/>
    <property type="match status" value="1"/>
</dbReference>
<evidence type="ECO:0000259" key="11">
    <source>
        <dbReference type="Pfam" id="PF03449"/>
    </source>
</evidence>
<dbReference type="PROSITE" id="PS00830">
    <property type="entry name" value="GREAB_2"/>
    <property type="match status" value="1"/>
</dbReference>
<comment type="function">
    <text evidence="6 8 9">Necessary for efficient RNA polymerase transcription elongation past template-encoded arresting sites. The arresting sites in DNA have the property of trapping a certain fraction of elongating RNA polymerases that pass through, resulting in locked ternary complexes. Cleavage of the nascent transcript by cleavage factors such as GreA or GreB allows the resumption of elongation from the new 3'terminus. GreA releases sequences of 2 to 3 nucleotides.</text>
</comment>
<keyword evidence="5 8" id="KW-0804">Transcription</keyword>
<keyword evidence="12" id="KW-0648">Protein biosynthesis</keyword>
<evidence type="ECO:0000259" key="10">
    <source>
        <dbReference type="Pfam" id="PF01272"/>
    </source>
</evidence>
<keyword evidence="13" id="KW-1185">Reference proteome</keyword>
<dbReference type="Gene3D" id="1.10.287.180">
    <property type="entry name" value="Transcription elongation factor, GreA/GreB, N-terminal domain"/>
    <property type="match status" value="1"/>
</dbReference>
<dbReference type="HAMAP" id="MF_00105">
    <property type="entry name" value="GreA_GreB"/>
    <property type="match status" value="1"/>
</dbReference>
<name>A0A5C8NI49_9BACI</name>
<keyword evidence="12" id="KW-0251">Elongation factor</keyword>
<dbReference type="GO" id="GO:0006354">
    <property type="term" value="P:DNA-templated transcription elongation"/>
    <property type="evidence" value="ECO:0007669"/>
    <property type="project" value="TreeGrafter"/>
</dbReference>
<dbReference type="InterPro" id="IPR018151">
    <property type="entry name" value="TF_GreA/GreB_CS"/>
</dbReference>
<dbReference type="OrthoDB" id="9808774at2"/>
<dbReference type="EMBL" id="VDUW01000016">
    <property type="protein sequence ID" value="TXL57846.1"/>
    <property type="molecule type" value="Genomic_DNA"/>
</dbReference>
<organism evidence="12 13">
    <name type="scientific">Cerasibacillus terrae</name>
    <dbReference type="NCBI Taxonomy" id="2498845"/>
    <lineage>
        <taxon>Bacteria</taxon>
        <taxon>Bacillati</taxon>
        <taxon>Bacillota</taxon>
        <taxon>Bacilli</taxon>
        <taxon>Bacillales</taxon>
        <taxon>Bacillaceae</taxon>
        <taxon>Cerasibacillus</taxon>
    </lineage>
</organism>
<dbReference type="InterPro" id="IPR028624">
    <property type="entry name" value="Tscrpt_elong_fac_GreA/B"/>
</dbReference>
<reference evidence="12 13" key="1">
    <citation type="submission" date="2019-06" db="EMBL/GenBank/DDBJ databases">
        <title>Cerasibacillus sp. nov., isolated from maize field.</title>
        <authorList>
            <person name="Lin S.-Y."/>
            <person name="Tsai C.-F."/>
            <person name="Young C.-C."/>
        </authorList>
    </citation>
    <scope>NUCLEOTIDE SEQUENCE [LARGE SCALE GENOMIC DNA]</scope>
    <source>
        <strain evidence="12 13">CC-CFT480</strain>
    </source>
</reference>
<evidence type="ECO:0000256" key="9">
    <source>
        <dbReference type="RuleBase" id="RU000556"/>
    </source>
</evidence>
<sequence>MKKYPMTKAGLEKLKEELHWLETIKRPEVDKRIKRARDFCDFNEDSEYEAALEELTTLKRDQAKLKKMIQHAEIIKKETTDYVTLGSTVTIQEFPEGEKEVYTIVGVAESDPFVGKISNESPLAKSLLGNKINDKVLVHTPHGKMVVKILDIQSL</sequence>
<dbReference type="SUPFAM" id="SSF46557">
    <property type="entry name" value="GreA transcript cleavage protein, N-terminal domain"/>
    <property type="match status" value="1"/>
</dbReference>
<dbReference type="Proteomes" id="UP000321574">
    <property type="component" value="Unassembled WGS sequence"/>
</dbReference>
<keyword evidence="4 8" id="KW-0238">DNA-binding</keyword>
<dbReference type="Gene3D" id="3.10.50.30">
    <property type="entry name" value="Transcription elongation factor, GreA/GreB, C-terminal domain"/>
    <property type="match status" value="1"/>
</dbReference>
<comment type="similarity">
    <text evidence="1 8 9">Belongs to the GreA/GreB family.</text>
</comment>
<evidence type="ECO:0000256" key="5">
    <source>
        <dbReference type="ARBA" id="ARBA00023163"/>
    </source>
</evidence>
<dbReference type="InterPro" id="IPR036805">
    <property type="entry name" value="Tscrpt_elong_fac_GreA/B_N_sf"/>
</dbReference>
<dbReference type="RefSeq" id="WP_147670646.1">
    <property type="nucleotide sequence ID" value="NZ_VDUW01000016.1"/>
</dbReference>
<dbReference type="PANTHER" id="PTHR30437:SF4">
    <property type="entry name" value="TRANSCRIPTION ELONGATION FACTOR GREA"/>
    <property type="match status" value="1"/>
</dbReference>
<feature type="domain" description="Transcription elongation factor GreA/GreB N-terminal" evidence="11">
    <location>
        <begin position="5"/>
        <end position="74"/>
    </location>
</feature>
<dbReference type="PIRSF" id="PIRSF006092">
    <property type="entry name" value="GreA_GreB"/>
    <property type="match status" value="1"/>
</dbReference>
<evidence type="ECO:0000256" key="6">
    <source>
        <dbReference type="ARBA" id="ARBA00024916"/>
    </source>
</evidence>
<dbReference type="FunFam" id="3.10.50.30:FF:000001">
    <property type="entry name" value="Transcription elongation factor GreA"/>
    <property type="match status" value="1"/>
</dbReference>
<gene>
    <name evidence="8 12" type="primary">greA</name>
    <name evidence="12" type="ORF">FHP05_14645</name>
</gene>
<dbReference type="GO" id="GO:0032784">
    <property type="term" value="P:regulation of DNA-templated transcription elongation"/>
    <property type="evidence" value="ECO:0007669"/>
    <property type="project" value="UniProtKB-UniRule"/>
</dbReference>
<protein>
    <recommendedName>
        <fullName evidence="2 8">Transcription elongation factor GreA</fullName>
    </recommendedName>
    <alternativeName>
        <fullName evidence="7 8">Transcript cleavage factor GreA</fullName>
    </alternativeName>
</protein>
<evidence type="ECO:0000256" key="4">
    <source>
        <dbReference type="ARBA" id="ARBA00023125"/>
    </source>
</evidence>
<evidence type="ECO:0000313" key="13">
    <source>
        <dbReference type="Proteomes" id="UP000321574"/>
    </source>
</evidence>
<evidence type="ECO:0000256" key="8">
    <source>
        <dbReference type="HAMAP-Rule" id="MF_00105"/>
    </source>
</evidence>
<dbReference type="InterPro" id="IPR022691">
    <property type="entry name" value="Tscrpt_elong_fac_GreA/B_N"/>
</dbReference>
<evidence type="ECO:0000313" key="12">
    <source>
        <dbReference type="EMBL" id="TXL57846.1"/>
    </source>
</evidence>
<comment type="caution">
    <text evidence="12">The sequence shown here is derived from an EMBL/GenBank/DDBJ whole genome shotgun (WGS) entry which is preliminary data.</text>
</comment>
<dbReference type="GO" id="GO:0003746">
    <property type="term" value="F:translation elongation factor activity"/>
    <property type="evidence" value="ECO:0007669"/>
    <property type="project" value="UniProtKB-KW"/>
</dbReference>
<evidence type="ECO:0000256" key="3">
    <source>
        <dbReference type="ARBA" id="ARBA00023015"/>
    </source>
</evidence>
<dbReference type="SUPFAM" id="SSF54534">
    <property type="entry name" value="FKBP-like"/>
    <property type="match status" value="1"/>
</dbReference>
<dbReference type="GO" id="GO:0070063">
    <property type="term" value="F:RNA polymerase binding"/>
    <property type="evidence" value="ECO:0007669"/>
    <property type="project" value="InterPro"/>
</dbReference>
<evidence type="ECO:0000256" key="2">
    <source>
        <dbReference type="ARBA" id="ARBA00013729"/>
    </source>
</evidence>
<keyword evidence="3 8" id="KW-0805">Transcription regulation</keyword>
<dbReference type="InterPro" id="IPR001437">
    <property type="entry name" value="Tscrpt_elong_fac_GreA/B_C"/>
</dbReference>
<dbReference type="NCBIfam" id="NF001263">
    <property type="entry name" value="PRK00226.1-4"/>
    <property type="match status" value="1"/>
</dbReference>
<dbReference type="InterPro" id="IPR036953">
    <property type="entry name" value="GreA/GreB_C_sf"/>
</dbReference>
<dbReference type="PANTHER" id="PTHR30437">
    <property type="entry name" value="TRANSCRIPTION ELONGATION FACTOR GREA"/>
    <property type="match status" value="1"/>
</dbReference>
<dbReference type="GO" id="GO:0003677">
    <property type="term" value="F:DNA binding"/>
    <property type="evidence" value="ECO:0007669"/>
    <property type="project" value="UniProtKB-UniRule"/>
</dbReference>
<dbReference type="InterPro" id="IPR023459">
    <property type="entry name" value="Tscrpt_elong_fac_GreA/B_fam"/>
</dbReference>
<evidence type="ECO:0000256" key="1">
    <source>
        <dbReference type="ARBA" id="ARBA00008213"/>
    </source>
</evidence>
<accession>A0A5C8NI49</accession>